<evidence type="ECO:0000313" key="1">
    <source>
        <dbReference type="EMBL" id="TWW07841.1"/>
    </source>
</evidence>
<name>A0A5C6M4B6_9PLAN</name>
<sequence>MSGFAEFHRRLYLDLVGRGPTVQESERYLVTRDIVVCQSDV</sequence>
<accession>A0A5C6M4B6</accession>
<evidence type="ECO:0000313" key="2">
    <source>
        <dbReference type="Proteomes" id="UP000321083"/>
    </source>
</evidence>
<dbReference type="EMBL" id="SRHE01000988">
    <property type="protein sequence ID" value="TWW07841.1"/>
    <property type="molecule type" value="Genomic_DNA"/>
</dbReference>
<dbReference type="AlphaFoldDB" id="A0A5C6M4B6"/>
<dbReference type="Proteomes" id="UP000321083">
    <property type="component" value="Unassembled WGS sequence"/>
</dbReference>
<reference evidence="1 2" key="1">
    <citation type="submission" date="2019-08" db="EMBL/GenBank/DDBJ databases">
        <title>100 year-old enigma solved: identification of Planctomyces bekefii, the type genus and species of the phylum Planctomycetes.</title>
        <authorList>
            <person name="Svetlana D.N."/>
            <person name="Overmann J."/>
        </authorList>
    </citation>
    <scope>NUCLEOTIDE SEQUENCE [LARGE SCALE GENOMIC DNA]</scope>
    <source>
        <strain evidence="1">Phe10_nw2017</strain>
    </source>
</reference>
<organism evidence="1 2">
    <name type="scientific">Planctomyces bekefii</name>
    <dbReference type="NCBI Taxonomy" id="1653850"/>
    <lineage>
        <taxon>Bacteria</taxon>
        <taxon>Pseudomonadati</taxon>
        <taxon>Planctomycetota</taxon>
        <taxon>Planctomycetia</taxon>
        <taxon>Planctomycetales</taxon>
        <taxon>Planctomycetaceae</taxon>
        <taxon>Planctomyces</taxon>
    </lineage>
</organism>
<gene>
    <name evidence="1" type="ORF">E3A20_30330</name>
</gene>
<proteinExistence type="predicted"/>
<keyword evidence="2" id="KW-1185">Reference proteome</keyword>
<reference evidence="1 2" key="2">
    <citation type="submission" date="2019-08" db="EMBL/GenBank/DDBJ databases">
        <authorList>
            <person name="Henke P."/>
        </authorList>
    </citation>
    <scope>NUCLEOTIDE SEQUENCE [LARGE SCALE GENOMIC DNA]</scope>
    <source>
        <strain evidence="1">Phe10_nw2017</strain>
    </source>
</reference>
<protein>
    <submittedName>
        <fullName evidence="1">Uncharacterized protein</fullName>
    </submittedName>
</protein>
<feature type="non-terminal residue" evidence="1">
    <location>
        <position position="41"/>
    </location>
</feature>
<comment type="caution">
    <text evidence="1">The sequence shown here is derived from an EMBL/GenBank/DDBJ whole genome shotgun (WGS) entry which is preliminary data.</text>
</comment>